<keyword evidence="3" id="KW-1185">Reference proteome</keyword>
<dbReference type="OrthoDB" id="10041151at2759"/>
<reference evidence="2 3" key="1">
    <citation type="submission" date="2019-05" db="EMBL/GenBank/DDBJ databases">
        <title>Another draft genome of Portunus trituberculatus and its Hox gene families provides insights of decapod evolution.</title>
        <authorList>
            <person name="Jeong J.-H."/>
            <person name="Song I."/>
            <person name="Kim S."/>
            <person name="Choi T."/>
            <person name="Kim D."/>
            <person name="Ryu S."/>
            <person name="Kim W."/>
        </authorList>
    </citation>
    <scope>NUCLEOTIDE SEQUENCE [LARGE SCALE GENOMIC DNA]</scope>
    <source>
        <tissue evidence="2">Muscle</tissue>
    </source>
</reference>
<accession>A0A5B7K3K1</accession>
<dbReference type="AlphaFoldDB" id="A0A5B7K3K1"/>
<protein>
    <submittedName>
        <fullName evidence="2">Uncharacterized protein</fullName>
    </submittedName>
</protein>
<proteinExistence type="predicted"/>
<organism evidence="2 3">
    <name type="scientific">Portunus trituberculatus</name>
    <name type="common">Swimming crab</name>
    <name type="synonym">Neptunus trituberculatus</name>
    <dbReference type="NCBI Taxonomy" id="210409"/>
    <lineage>
        <taxon>Eukaryota</taxon>
        <taxon>Metazoa</taxon>
        <taxon>Ecdysozoa</taxon>
        <taxon>Arthropoda</taxon>
        <taxon>Crustacea</taxon>
        <taxon>Multicrustacea</taxon>
        <taxon>Malacostraca</taxon>
        <taxon>Eumalacostraca</taxon>
        <taxon>Eucarida</taxon>
        <taxon>Decapoda</taxon>
        <taxon>Pleocyemata</taxon>
        <taxon>Brachyura</taxon>
        <taxon>Eubrachyura</taxon>
        <taxon>Portunoidea</taxon>
        <taxon>Portunidae</taxon>
        <taxon>Portuninae</taxon>
        <taxon>Portunus</taxon>
    </lineage>
</organism>
<feature type="compositionally biased region" description="Low complexity" evidence="1">
    <location>
        <begin position="53"/>
        <end position="67"/>
    </location>
</feature>
<dbReference type="Proteomes" id="UP000324222">
    <property type="component" value="Unassembled WGS sequence"/>
</dbReference>
<evidence type="ECO:0000256" key="1">
    <source>
        <dbReference type="SAM" id="MobiDB-lite"/>
    </source>
</evidence>
<evidence type="ECO:0000313" key="2">
    <source>
        <dbReference type="EMBL" id="MPD03681.1"/>
    </source>
</evidence>
<name>A0A5B7K3K1_PORTR</name>
<dbReference type="EMBL" id="VSRR010137339">
    <property type="protein sequence ID" value="MPD03681.1"/>
    <property type="molecule type" value="Genomic_DNA"/>
</dbReference>
<feature type="region of interest" description="Disordered" evidence="1">
    <location>
        <begin position="31"/>
        <end position="78"/>
    </location>
</feature>
<evidence type="ECO:0000313" key="3">
    <source>
        <dbReference type="Proteomes" id="UP000324222"/>
    </source>
</evidence>
<sequence length="117" mass="12685">MLILSYIVVEIIHDLLLGGVWEECVTFHSLQEPQSTSGSESEDEPVSKLRRLSTSSASCGSTSGSSCPPSPRPAARHYTRRARTLRWSAADDSSLSEAGSYIEVSLEPRGDVPFTLS</sequence>
<comment type="caution">
    <text evidence="2">The sequence shown here is derived from an EMBL/GenBank/DDBJ whole genome shotgun (WGS) entry which is preliminary data.</text>
</comment>
<gene>
    <name evidence="2" type="ORF">E2C01_099328</name>
</gene>